<sequence>MISTCKFLSTMGISMLLTSASFANGPLTTNEEDPIKKNAKSKQAKNGSEVFKTMQKTPKNKYILREVPGYFFETGTEATAQAAADTTPFKPSISAGAIVHMMGTYSQAGFGPGTNSSDQWNKGFMLYRARILLGGQLSKKGSFFMETEVPSAIGTRIDSTTKNVKVSPIILDCQYEHKFSTALTLIGGMQLVSHNRNGLQGAASLLANDFTFFQYPYNLFENQPLQGNFGRDLGVNARGYFLNEKLEYRIGVFTGRRATDNSPLRTVGRVVYNFLDADKNYYYSGTNLGNGKTISLGAGFDAQGSYSNIGADLFVDMPAGNPGSVTLSAAFSYMTGGTSLTATNSFARLIPKQTTQLLELGYYFKDIKLQPYIRYENQSINAEDNQVFGTTDKSTFNKLNSSSVFGGGLNYFFNGYGTNLRLSYTSFTKGVLNTSGEVDKKSFGQIWLQLQFFIF</sequence>
<dbReference type="OrthoDB" id="616916at2"/>
<feature type="chain" id="PRO_5026891021" evidence="1">
    <location>
        <begin position="24"/>
        <end position="455"/>
    </location>
</feature>
<name>A0A6N4SQG1_CYTH3</name>
<accession>A0A6N4SQG1</accession>
<dbReference type="Proteomes" id="UP000001822">
    <property type="component" value="Chromosome"/>
</dbReference>
<dbReference type="KEGG" id="chu:CHU_1253"/>
<organism evidence="2 3">
    <name type="scientific">Cytophaga hutchinsonii (strain ATCC 33406 / DSM 1761 / CIP 103989 / NBRC 15051 / NCIMB 9469 / D465)</name>
    <dbReference type="NCBI Taxonomy" id="269798"/>
    <lineage>
        <taxon>Bacteria</taxon>
        <taxon>Pseudomonadati</taxon>
        <taxon>Bacteroidota</taxon>
        <taxon>Cytophagia</taxon>
        <taxon>Cytophagales</taxon>
        <taxon>Cytophagaceae</taxon>
        <taxon>Cytophaga</taxon>
    </lineage>
</organism>
<dbReference type="InterPro" id="IPR023614">
    <property type="entry name" value="Porin_dom_sf"/>
</dbReference>
<evidence type="ECO:0000313" key="2">
    <source>
        <dbReference type="EMBL" id="ABG58525.1"/>
    </source>
</evidence>
<dbReference type="EMBL" id="CP000383">
    <property type="protein sequence ID" value="ABG58525.1"/>
    <property type="molecule type" value="Genomic_DNA"/>
</dbReference>
<proteinExistence type="predicted"/>
<dbReference type="AlphaFoldDB" id="A0A6N4SQG1"/>
<dbReference type="RefSeq" id="WP_011584640.1">
    <property type="nucleotide sequence ID" value="NC_008255.1"/>
</dbReference>
<gene>
    <name evidence="2" type="ordered locus">CHU_1253</name>
</gene>
<dbReference type="Gene3D" id="2.40.160.10">
    <property type="entry name" value="Porin"/>
    <property type="match status" value="1"/>
</dbReference>
<evidence type="ECO:0000256" key="1">
    <source>
        <dbReference type="SAM" id="SignalP"/>
    </source>
</evidence>
<protein>
    <submittedName>
        <fullName evidence="2">Uncharacterized protein</fullName>
    </submittedName>
</protein>
<reference evidence="2 3" key="1">
    <citation type="journal article" date="2007" name="Appl. Environ. Microbiol.">
        <title>Genome sequence of the cellulolytic gliding bacterium Cytophaga hutchinsonii.</title>
        <authorList>
            <person name="Xie G."/>
            <person name="Bruce D.C."/>
            <person name="Challacombe J.F."/>
            <person name="Chertkov O."/>
            <person name="Detter J.C."/>
            <person name="Gilna P."/>
            <person name="Han C.S."/>
            <person name="Lucas S."/>
            <person name="Misra M."/>
            <person name="Myers G.L."/>
            <person name="Richardson P."/>
            <person name="Tapia R."/>
            <person name="Thayer N."/>
            <person name="Thompson L.S."/>
            <person name="Brettin T.S."/>
            <person name="Henrissat B."/>
            <person name="Wilson D.B."/>
            <person name="McBride M.J."/>
        </authorList>
    </citation>
    <scope>NUCLEOTIDE SEQUENCE [LARGE SCALE GENOMIC DNA]</scope>
    <source>
        <strain evidence="3">ATCC 33406 / DSM 1761 / CIP 103989 / NBRC 15051 / NCIMB 9469 / D465</strain>
    </source>
</reference>
<keyword evidence="1" id="KW-0732">Signal</keyword>
<feature type="signal peptide" evidence="1">
    <location>
        <begin position="1"/>
        <end position="23"/>
    </location>
</feature>
<evidence type="ECO:0000313" key="3">
    <source>
        <dbReference type="Proteomes" id="UP000001822"/>
    </source>
</evidence>
<keyword evidence="3" id="KW-1185">Reference proteome</keyword>